<dbReference type="InterPro" id="IPR032691">
    <property type="entry name" value="Mon2/Sec7/BIG1-like_HUS"/>
</dbReference>
<organism evidence="2 3">
    <name type="scientific">Sphaeroforma arctica JP610</name>
    <dbReference type="NCBI Taxonomy" id="667725"/>
    <lineage>
        <taxon>Eukaryota</taxon>
        <taxon>Ichthyosporea</taxon>
        <taxon>Ichthyophonida</taxon>
        <taxon>Sphaeroforma</taxon>
    </lineage>
</organism>
<feature type="non-terminal residue" evidence="2">
    <location>
        <position position="1"/>
    </location>
</feature>
<protein>
    <recommendedName>
        <fullName evidence="1">Mon2/Sec7/BIG1-like HUS domain-containing protein</fullName>
    </recommendedName>
</protein>
<proteinExistence type="predicted"/>
<gene>
    <name evidence="2" type="ORF">SARC_17436</name>
</gene>
<dbReference type="Pfam" id="PF12783">
    <property type="entry name" value="Sec7-like_HUS"/>
    <property type="match status" value="1"/>
</dbReference>
<name>A0A0L0F061_9EUKA</name>
<evidence type="ECO:0000313" key="3">
    <source>
        <dbReference type="Proteomes" id="UP000054560"/>
    </source>
</evidence>
<dbReference type="OrthoDB" id="18431at2759"/>
<dbReference type="AlphaFoldDB" id="A0A0L0F061"/>
<dbReference type="GeneID" id="25917940"/>
<dbReference type="Proteomes" id="UP000054560">
    <property type="component" value="Unassembled WGS sequence"/>
</dbReference>
<feature type="domain" description="Mon2/Sec7/BIG1-like HUS" evidence="1">
    <location>
        <begin position="2"/>
        <end position="64"/>
    </location>
</feature>
<reference evidence="2 3" key="1">
    <citation type="submission" date="2011-02" db="EMBL/GenBank/DDBJ databases">
        <title>The Genome Sequence of Sphaeroforma arctica JP610.</title>
        <authorList>
            <consortium name="The Broad Institute Genome Sequencing Platform"/>
            <person name="Russ C."/>
            <person name="Cuomo C."/>
            <person name="Young S.K."/>
            <person name="Zeng Q."/>
            <person name="Gargeya S."/>
            <person name="Alvarado L."/>
            <person name="Berlin A."/>
            <person name="Chapman S.B."/>
            <person name="Chen Z."/>
            <person name="Freedman E."/>
            <person name="Gellesch M."/>
            <person name="Goldberg J."/>
            <person name="Griggs A."/>
            <person name="Gujja S."/>
            <person name="Heilman E."/>
            <person name="Heiman D."/>
            <person name="Howarth C."/>
            <person name="Mehta T."/>
            <person name="Neiman D."/>
            <person name="Pearson M."/>
            <person name="Roberts A."/>
            <person name="Saif S."/>
            <person name="Shea T."/>
            <person name="Shenoy N."/>
            <person name="Sisk P."/>
            <person name="Stolte C."/>
            <person name="Sykes S."/>
            <person name="White J."/>
            <person name="Yandava C."/>
            <person name="Burger G."/>
            <person name="Gray M.W."/>
            <person name="Holland P.W.H."/>
            <person name="King N."/>
            <person name="Lang F.B.F."/>
            <person name="Roger A.J."/>
            <person name="Ruiz-Trillo I."/>
            <person name="Haas B."/>
            <person name="Nusbaum C."/>
            <person name="Birren B."/>
        </authorList>
    </citation>
    <scope>NUCLEOTIDE SEQUENCE [LARGE SCALE GENOMIC DNA]</scope>
    <source>
        <strain evidence="2 3">JP610</strain>
    </source>
</reference>
<evidence type="ECO:0000313" key="2">
    <source>
        <dbReference type="EMBL" id="KNC70046.1"/>
    </source>
</evidence>
<dbReference type="eggNOG" id="KOG0929">
    <property type="taxonomic scope" value="Eukaryota"/>
</dbReference>
<keyword evidence="3" id="KW-1185">Reference proteome</keyword>
<dbReference type="RefSeq" id="XP_014143948.1">
    <property type="nucleotide sequence ID" value="XM_014288473.1"/>
</dbReference>
<sequence>ESFRTHPQYIAVVKQQLCASILSNGVSSNPKVFELSLAIFLSLLASFKTHLKNEMDVFFKVCYLFRGRV</sequence>
<evidence type="ECO:0000259" key="1">
    <source>
        <dbReference type="Pfam" id="PF12783"/>
    </source>
</evidence>
<dbReference type="EMBL" id="KQ252352">
    <property type="protein sequence ID" value="KNC70046.1"/>
    <property type="molecule type" value="Genomic_DNA"/>
</dbReference>
<accession>A0A0L0F061</accession>
<dbReference type="STRING" id="667725.A0A0L0F061"/>